<gene>
    <name evidence="8" type="ORF">P879_05076</name>
</gene>
<feature type="domain" description="VTT" evidence="7">
    <location>
        <begin position="176"/>
        <end position="295"/>
    </location>
</feature>
<evidence type="ECO:0000256" key="1">
    <source>
        <dbReference type="ARBA" id="ARBA00004141"/>
    </source>
</evidence>
<accession>A0A8T0DKS9</accession>
<reference evidence="8 9" key="1">
    <citation type="submission" date="2019-07" db="EMBL/GenBank/DDBJ databases">
        <title>Annotation for the trematode Paragonimus westermani.</title>
        <authorList>
            <person name="Choi Y.-J."/>
        </authorList>
    </citation>
    <scope>NUCLEOTIDE SEQUENCE [LARGE SCALE GENOMIC DNA]</scope>
    <source>
        <strain evidence="8">180907_Pwestermani</strain>
    </source>
</reference>
<sequence>MLHECPGLNRTVTFAVNTPMALSKRAGLLPNADGLNWRLRRFTAVPDDPAVLSNVLIDRIPVAGAAHPSTVVLDAQVVDCASNMATEDAGIGQSIPTVGNELSVVTWCLFRWIPGYDSVYDTETASIPRKQHIKFPKTVDDLKSLGIVISEYQDNYYWEILLFMGTTYIFLQSFMIPGSIFLSVLLGYLFPFPVALGLVALCSAVGASLCYLLIGFVGSKVLLFLIPEKIEYCRSVIHRYRNAMFLCICFLRISPLIPNWLINVSSPIIEVPLLHFFLGTFIGVVPLSVVFVKAGTVLQELTDLGVTSVTSVYTLIALSVLSMLPFIFRKQLKRWFAF</sequence>
<evidence type="ECO:0000313" key="9">
    <source>
        <dbReference type="Proteomes" id="UP000699462"/>
    </source>
</evidence>
<evidence type="ECO:0000256" key="4">
    <source>
        <dbReference type="ARBA" id="ARBA00023136"/>
    </source>
</evidence>
<comment type="caution">
    <text evidence="8">The sequence shown here is derived from an EMBL/GenBank/DDBJ whole genome shotgun (WGS) entry which is preliminary data.</text>
</comment>
<keyword evidence="3 6" id="KW-1133">Transmembrane helix</keyword>
<dbReference type="Proteomes" id="UP000699462">
    <property type="component" value="Unassembled WGS sequence"/>
</dbReference>
<keyword evidence="2 6" id="KW-0812">Transmembrane</keyword>
<dbReference type="InterPro" id="IPR045014">
    <property type="entry name" value="TM41A/B"/>
</dbReference>
<feature type="transmembrane region" description="Helical" evidence="6">
    <location>
        <begin position="196"/>
        <end position="223"/>
    </location>
</feature>
<protein>
    <recommendedName>
        <fullName evidence="7">VTT domain-containing protein</fullName>
    </recommendedName>
</protein>
<dbReference type="GO" id="GO:0005789">
    <property type="term" value="C:endoplasmic reticulum membrane"/>
    <property type="evidence" value="ECO:0007669"/>
    <property type="project" value="TreeGrafter"/>
</dbReference>
<feature type="transmembrane region" description="Helical" evidence="6">
    <location>
        <begin position="273"/>
        <end position="292"/>
    </location>
</feature>
<evidence type="ECO:0000313" key="8">
    <source>
        <dbReference type="EMBL" id="KAF8568505.1"/>
    </source>
</evidence>
<dbReference type="GO" id="GO:0000045">
    <property type="term" value="P:autophagosome assembly"/>
    <property type="evidence" value="ECO:0007669"/>
    <property type="project" value="TreeGrafter"/>
</dbReference>
<evidence type="ECO:0000259" key="7">
    <source>
        <dbReference type="Pfam" id="PF09335"/>
    </source>
</evidence>
<dbReference type="Pfam" id="PF09335">
    <property type="entry name" value="VTT_dom"/>
    <property type="match status" value="1"/>
</dbReference>
<evidence type="ECO:0000256" key="6">
    <source>
        <dbReference type="SAM" id="Phobius"/>
    </source>
</evidence>
<proteinExistence type="inferred from homology"/>
<feature type="transmembrane region" description="Helical" evidence="6">
    <location>
        <begin position="243"/>
        <end position="261"/>
    </location>
</feature>
<feature type="transmembrane region" description="Helical" evidence="6">
    <location>
        <begin position="304"/>
        <end position="328"/>
    </location>
</feature>
<dbReference type="InterPro" id="IPR032816">
    <property type="entry name" value="VTT_dom"/>
</dbReference>
<dbReference type="EMBL" id="JTDF01002731">
    <property type="protein sequence ID" value="KAF8568505.1"/>
    <property type="molecule type" value="Genomic_DNA"/>
</dbReference>
<evidence type="ECO:0000256" key="5">
    <source>
        <dbReference type="ARBA" id="ARBA00025797"/>
    </source>
</evidence>
<evidence type="ECO:0000256" key="3">
    <source>
        <dbReference type="ARBA" id="ARBA00022989"/>
    </source>
</evidence>
<keyword evidence="9" id="KW-1185">Reference proteome</keyword>
<organism evidence="8 9">
    <name type="scientific">Paragonimus westermani</name>
    <dbReference type="NCBI Taxonomy" id="34504"/>
    <lineage>
        <taxon>Eukaryota</taxon>
        <taxon>Metazoa</taxon>
        <taxon>Spiralia</taxon>
        <taxon>Lophotrochozoa</taxon>
        <taxon>Platyhelminthes</taxon>
        <taxon>Trematoda</taxon>
        <taxon>Digenea</taxon>
        <taxon>Plagiorchiida</taxon>
        <taxon>Troglotremata</taxon>
        <taxon>Troglotrematidae</taxon>
        <taxon>Paragonimus</taxon>
    </lineage>
</organism>
<dbReference type="PANTHER" id="PTHR43220">
    <property type="match status" value="1"/>
</dbReference>
<comment type="subcellular location">
    <subcellularLocation>
        <location evidence="1">Membrane</location>
        <topology evidence="1">Multi-pass membrane protein</topology>
    </subcellularLocation>
</comment>
<dbReference type="AlphaFoldDB" id="A0A8T0DKS9"/>
<evidence type="ECO:0000256" key="2">
    <source>
        <dbReference type="ARBA" id="ARBA00022692"/>
    </source>
</evidence>
<feature type="transmembrane region" description="Helical" evidence="6">
    <location>
        <begin position="168"/>
        <end position="190"/>
    </location>
</feature>
<keyword evidence="4 6" id="KW-0472">Membrane</keyword>
<comment type="similarity">
    <text evidence="5">Belongs to the TMEM41 family.</text>
</comment>
<dbReference type="PANTHER" id="PTHR43220:SF18">
    <property type="entry name" value="TRANSMEMBRANE PROTEIN 41B"/>
    <property type="match status" value="1"/>
</dbReference>
<name>A0A8T0DKS9_9TREM</name>
<dbReference type="OrthoDB" id="3364966at2759"/>